<evidence type="ECO:0000256" key="1">
    <source>
        <dbReference type="SAM" id="SignalP"/>
    </source>
</evidence>
<comment type="caution">
    <text evidence="2">The sequence shown here is derived from an EMBL/GenBank/DDBJ whole genome shotgun (WGS) entry which is preliminary data.</text>
</comment>
<gene>
    <name evidence="2" type="ORF">V1264_008397</name>
</gene>
<dbReference type="EMBL" id="JBAMIC010000021">
    <property type="protein sequence ID" value="KAK7092692.1"/>
    <property type="molecule type" value="Genomic_DNA"/>
</dbReference>
<dbReference type="Proteomes" id="UP001374579">
    <property type="component" value="Unassembled WGS sequence"/>
</dbReference>
<dbReference type="AlphaFoldDB" id="A0AAN9AT47"/>
<reference evidence="2 3" key="1">
    <citation type="submission" date="2024-02" db="EMBL/GenBank/DDBJ databases">
        <title>Chromosome-scale genome assembly of the rough periwinkle Littorina saxatilis.</title>
        <authorList>
            <person name="De Jode A."/>
            <person name="Faria R."/>
            <person name="Formenti G."/>
            <person name="Sims Y."/>
            <person name="Smith T.P."/>
            <person name="Tracey A."/>
            <person name="Wood J.M.D."/>
            <person name="Zagrodzka Z.B."/>
            <person name="Johannesson K."/>
            <person name="Butlin R.K."/>
            <person name="Leder E.H."/>
        </authorList>
    </citation>
    <scope>NUCLEOTIDE SEQUENCE [LARGE SCALE GENOMIC DNA]</scope>
    <source>
        <strain evidence="2">Snail1</strain>
        <tissue evidence="2">Muscle</tissue>
    </source>
</reference>
<keyword evidence="1" id="KW-0732">Signal</keyword>
<protein>
    <submittedName>
        <fullName evidence="2">Uncharacterized protein</fullName>
    </submittedName>
</protein>
<evidence type="ECO:0000313" key="2">
    <source>
        <dbReference type="EMBL" id="KAK7092692.1"/>
    </source>
</evidence>
<feature type="chain" id="PRO_5042825434" evidence="1">
    <location>
        <begin position="17"/>
        <end position="213"/>
    </location>
</feature>
<proteinExistence type="predicted"/>
<organism evidence="2 3">
    <name type="scientific">Littorina saxatilis</name>
    <dbReference type="NCBI Taxonomy" id="31220"/>
    <lineage>
        <taxon>Eukaryota</taxon>
        <taxon>Metazoa</taxon>
        <taxon>Spiralia</taxon>
        <taxon>Lophotrochozoa</taxon>
        <taxon>Mollusca</taxon>
        <taxon>Gastropoda</taxon>
        <taxon>Caenogastropoda</taxon>
        <taxon>Littorinimorpha</taxon>
        <taxon>Littorinoidea</taxon>
        <taxon>Littorinidae</taxon>
        <taxon>Littorina</taxon>
    </lineage>
</organism>
<feature type="signal peptide" evidence="1">
    <location>
        <begin position="1"/>
        <end position="16"/>
    </location>
</feature>
<sequence>MSPLLILAAGWIAVGAADVIQSEMYNLYTGVAVGDTVFQSPAVGSSQCASICQQQDGSKAFTFNGKICTCQRNVWPASTTQQARVFVKEVSGPCLNYKVIDDIRRDVNHGNRRICDKGMAYGWYRFLLNGANAVMPTRCTPPQRCGTRVSYWLNLKGQKLPNLGQQISATACGSLDWCCKGPINVAVHNCGGYFVYLLRSARWCTSAYCAQRV</sequence>
<accession>A0AAN9AT47</accession>
<name>A0AAN9AT47_9CAEN</name>
<keyword evidence="3" id="KW-1185">Reference proteome</keyword>
<evidence type="ECO:0000313" key="3">
    <source>
        <dbReference type="Proteomes" id="UP001374579"/>
    </source>
</evidence>